<evidence type="ECO:0000313" key="2">
    <source>
        <dbReference type="Proteomes" id="UP000009168"/>
    </source>
</evidence>
<keyword evidence="2" id="KW-1185">Reference proteome</keyword>
<sequence length="49" mass="5637">MKSSEQLNLLRELGIFEPQSHLILHQLQVNFLQSLLAQPILLQLEQGQV</sequence>
<dbReference type="AlphaFoldDB" id="Q23F36"/>
<dbReference type="HOGENOM" id="CLU_3145844_0_0_1"/>
<dbReference type="RefSeq" id="XP_001015314.1">
    <property type="nucleotide sequence ID" value="XM_001015314.1"/>
</dbReference>
<dbReference type="InParanoid" id="Q23F36"/>
<name>Q23F36_TETTS</name>
<dbReference type="KEGG" id="tet:TTHERM_00639960"/>
<protein>
    <submittedName>
        <fullName evidence="1">Uncharacterized protein</fullName>
    </submittedName>
</protein>
<dbReference type="EMBL" id="GG662707">
    <property type="protein sequence ID" value="EAR95069.1"/>
    <property type="molecule type" value="Genomic_DNA"/>
</dbReference>
<accession>Q23F36</accession>
<organism evidence="1 2">
    <name type="scientific">Tetrahymena thermophila (strain SB210)</name>
    <dbReference type="NCBI Taxonomy" id="312017"/>
    <lineage>
        <taxon>Eukaryota</taxon>
        <taxon>Sar</taxon>
        <taxon>Alveolata</taxon>
        <taxon>Ciliophora</taxon>
        <taxon>Intramacronucleata</taxon>
        <taxon>Oligohymenophorea</taxon>
        <taxon>Hymenostomatida</taxon>
        <taxon>Tetrahymenina</taxon>
        <taxon>Tetrahymenidae</taxon>
        <taxon>Tetrahymena</taxon>
    </lineage>
</organism>
<proteinExistence type="predicted"/>
<reference evidence="2" key="1">
    <citation type="journal article" date="2006" name="PLoS Biol.">
        <title>Macronuclear genome sequence of the ciliate Tetrahymena thermophila, a model eukaryote.</title>
        <authorList>
            <person name="Eisen J.A."/>
            <person name="Coyne R.S."/>
            <person name="Wu M."/>
            <person name="Wu D."/>
            <person name="Thiagarajan M."/>
            <person name="Wortman J.R."/>
            <person name="Badger J.H."/>
            <person name="Ren Q."/>
            <person name="Amedeo P."/>
            <person name="Jones K.M."/>
            <person name="Tallon L.J."/>
            <person name="Delcher A.L."/>
            <person name="Salzberg S.L."/>
            <person name="Silva J.C."/>
            <person name="Haas B.J."/>
            <person name="Majoros W.H."/>
            <person name="Farzad M."/>
            <person name="Carlton J.M."/>
            <person name="Smith R.K. Jr."/>
            <person name="Garg J."/>
            <person name="Pearlman R.E."/>
            <person name="Karrer K.M."/>
            <person name="Sun L."/>
            <person name="Manning G."/>
            <person name="Elde N.C."/>
            <person name="Turkewitz A.P."/>
            <person name="Asai D.J."/>
            <person name="Wilkes D.E."/>
            <person name="Wang Y."/>
            <person name="Cai H."/>
            <person name="Collins K."/>
            <person name="Stewart B.A."/>
            <person name="Lee S.R."/>
            <person name="Wilamowska K."/>
            <person name="Weinberg Z."/>
            <person name="Ruzzo W.L."/>
            <person name="Wloga D."/>
            <person name="Gaertig J."/>
            <person name="Frankel J."/>
            <person name="Tsao C.-C."/>
            <person name="Gorovsky M.A."/>
            <person name="Keeling P.J."/>
            <person name="Waller R.F."/>
            <person name="Patron N.J."/>
            <person name="Cherry J.M."/>
            <person name="Stover N.A."/>
            <person name="Krieger C.J."/>
            <person name="del Toro C."/>
            <person name="Ryder H.F."/>
            <person name="Williamson S.C."/>
            <person name="Barbeau R.A."/>
            <person name="Hamilton E.P."/>
            <person name="Orias E."/>
        </authorList>
    </citation>
    <scope>NUCLEOTIDE SEQUENCE [LARGE SCALE GENOMIC DNA]</scope>
    <source>
        <strain evidence="2">SB210</strain>
    </source>
</reference>
<dbReference type="Proteomes" id="UP000009168">
    <property type="component" value="Unassembled WGS sequence"/>
</dbReference>
<evidence type="ECO:0000313" key="1">
    <source>
        <dbReference type="EMBL" id="EAR95069.1"/>
    </source>
</evidence>
<gene>
    <name evidence="1" type="ORF">TTHERM_00639960</name>
</gene>
<dbReference type="GeneID" id="7831629"/>